<evidence type="ECO:0000313" key="6">
    <source>
        <dbReference type="EMBL" id="MCP1728539.1"/>
    </source>
</evidence>
<proteinExistence type="predicted"/>
<evidence type="ECO:0000313" key="7">
    <source>
        <dbReference type="Proteomes" id="UP001523550"/>
    </source>
</evidence>
<protein>
    <submittedName>
        <fullName evidence="6">Ergothioneine biosynthesis protein EgtB</fullName>
    </submittedName>
</protein>
<dbReference type="InterPro" id="IPR042095">
    <property type="entry name" value="SUMF_sf"/>
</dbReference>
<evidence type="ECO:0000256" key="2">
    <source>
        <dbReference type="ARBA" id="ARBA00023004"/>
    </source>
</evidence>
<dbReference type="InterPro" id="IPR051043">
    <property type="entry name" value="Sulfatase_Mod_Factor_Kinase"/>
</dbReference>
<dbReference type="RefSeq" id="WP_253450979.1">
    <property type="nucleotide sequence ID" value="NZ_JALJYF010000003.1"/>
</dbReference>
<dbReference type="InterPro" id="IPR005532">
    <property type="entry name" value="SUMF_dom"/>
</dbReference>
<dbReference type="Pfam" id="PF12867">
    <property type="entry name" value="DinB_2"/>
    <property type="match status" value="1"/>
</dbReference>
<accession>A0ABT1GB41</accession>
<gene>
    <name evidence="6" type="ORF">J2T60_002553</name>
</gene>
<dbReference type="NCBIfam" id="TIGR03440">
    <property type="entry name" value="egtB_TIGR03440"/>
    <property type="match status" value="1"/>
</dbReference>
<dbReference type="SUPFAM" id="SSF56436">
    <property type="entry name" value="C-type lectin-like"/>
    <property type="match status" value="1"/>
</dbReference>
<keyword evidence="2" id="KW-0408">Iron</keyword>
<evidence type="ECO:0000256" key="3">
    <source>
        <dbReference type="ARBA" id="ARBA00037882"/>
    </source>
</evidence>
<dbReference type="Proteomes" id="UP001523550">
    <property type="component" value="Unassembled WGS sequence"/>
</dbReference>
<keyword evidence="1" id="KW-0560">Oxidoreductase</keyword>
<dbReference type="Gene3D" id="3.90.1580.10">
    <property type="entry name" value="paralog of FGE (formylglycine-generating enzyme)"/>
    <property type="match status" value="1"/>
</dbReference>
<name>A0ABT1GB41_9GAMM</name>
<sequence>MSVIQSVTASESGKDLLSRFQATRAQSEQLCKPLSPEDMTVQTMPDVSPSKWHLAHTSWFFERFLLQELAPDYRVFHPRFDYLFNSYYFTLGQMFQRPRRGLLSRPGVSEILDYRAHVDAAMATLIRERGDEPAVARLVILGINHEQQHQELILTDIKHVLGSNPLWPAYHDKAPSTASPPEALQFHAGVDGIHSIGYQGDDFHFDNEGPGHQVLIRPHTLAHRLITNGEYRDFIRDGGYQDPALWLSDGWSTVQNEGWNRPLYWGEDLETLFTLAGPQPLDPHAPVCHVSFYEAEAFARWAGYRLATEAEWELAARQQSPQGNFQDDGLFQPRGLEKDRGKLGQLYGDVWEWTASPYAPYPGYEPPKGPVGEYNGKFMCNQMVLRGGSCATPQDHIRASYRNFFYPHSRWQFSGIRLAKDLPG</sequence>
<dbReference type="PANTHER" id="PTHR23150">
    <property type="entry name" value="SULFATASE MODIFYING FACTOR 1, 2"/>
    <property type="match status" value="1"/>
</dbReference>
<dbReference type="InterPro" id="IPR024775">
    <property type="entry name" value="DinB-like"/>
</dbReference>
<dbReference type="PANTHER" id="PTHR23150:SF36">
    <property type="entry name" value="HERCYNINE OXYGENASE"/>
    <property type="match status" value="1"/>
</dbReference>
<dbReference type="SUPFAM" id="SSF109854">
    <property type="entry name" value="DinB/YfiT-like putative metalloenzymes"/>
    <property type="match status" value="1"/>
</dbReference>
<keyword evidence="7" id="KW-1185">Reference proteome</keyword>
<feature type="domain" description="Sulfatase-modifying factor enzyme-like" evidence="4">
    <location>
        <begin position="344"/>
        <end position="420"/>
    </location>
</feature>
<dbReference type="Pfam" id="PF03781">
    <property type="entry name" value="FGE-sulfatase"/>
    <property type="match status" value="2"/>
</dbReference>
<evidence type="ECO:0000259" key="4">
    <source>
        <dbReference type="Pfam" id="PF03781"/>
    </source>
</evidence>
<evidence type="ECO:0000256" key="1">
    <source>
        <dbReference type="ARBA" id="ARBA00023002"/>
    </source>
</evidence>
<dbReference type="InterPro" id="IPR016187">
    <property type="entry name" value="CTDL_fold"/>
</dbReference>
<dbReference type="EMBL" id="JALJYF010000003">
    <property type="protein sequence ID" value="MCP1728539.1"/>
    <property type="molecule type" value="Genomic_DNA"/>
</dbReference>
<dbReference type="InterPro" id="IPR017806">
    <property type="entry name" value="EgtB"/>
</dbReference>
<feature type="domain" description="DinB-like" evidence="5">
    <location>
        <begin position="20"/>
        <end position="153"/>
    </location>
</feature>
<comment type="caution">
    <text evidence="6">The sequence shown here is derived from an EMBL/GenBank/DDBJ whole genome shotgun (WGS) entry which is preliminary data.</text>
</comment>
<reference evidence="6 7" key="1">
    <citation type="submission" date="2022-03" db="EMBL/GenBank/DDBJ databases">
        <title>Genomic Encyclopedia of Type Strains, Phase III (KMG-III): the genomes of soil and plant-associated and newly described type strains.</title>
        <authorList>
            <person name="Whitman W."/>
        </authorList>
    </citation>
    <scope>NUCLEOTIDE SEQUENCE [LARGE SCALE GENOMIC DNA]</scope>
    <source>
        <strain evidence="6 7">BSker1</strain>
    </source>
</reference>
<organism evidence="6 7">
    <name type="scientific">Natronospira proteinivora</name>
    <dbReference type="NCBI Taxonomy" id="1807133"/>
    <lineage>
        <taxon>Bacteria</taxon>
        <taxon>Pseudomonadati</taxon>
        <taxon>Pseudomonadota</taxon>
        <taxon>Gammaproteobacteria</taxon>
        <taxon>Natronospirales</taxon>
        <taxon>Natronospiraceae</taxon>
        <taxon>Natronospira</taxon>
    </lineage>
</organism>
<dbReference type="InterPro" id="IPR034660">
    <property type="entry name" value="DinB/YfiT-like"/>
</dbReference>
<comment type="pathway">
    <text evidence="3">Amino-acid biosynthesis; ergothioneine biosynthesis.</text>
</comment>
<feature type="domain" description="Sulfatase-modifying factor enzyme-like" evidence="4">
    <location>
        <begin position="200"/>
        <end position="334"/>
    </location>
</feature>
<evidence type="ECO:0000259" key="5">
    <source>
        <dbReference type="Pfam" id="PF12867"/>
    </source>
</evidence>